<proteinExistence type="predicted"/>
<feature type="transmembrane region" description="Helical" evidence="1">
    <location>
        <begin position="16"/>
        <end position="34"/>
    </location>
</feature>
<feature type="transmembrane region" description="Helical" evidence="1">
    <location>
        <begin position="54"/>
        <end position="76"/>
    </location>
</feature>
<feature type="transmembrane region" description="Helical" evidence="1">
    <location>
        <begin position="204"/>
        <end position="224"/>
    </location>
</feature>
<evidence type="ECO:0000313" key="3">
    <source>
        <dbReference type="Proteomes" id="UP000285120"/>
    </source>
</evidence>
<dbReference type="AlphaFoldDB" id="A0A419V843"/>
<dbReference type="Proteomes" id="UP000285120">
    <property type="component" value="Unassembled WGS sequence"/>
</dbReference>
<reference evidence="2 3" key="1">
    <citation type="submission" date="2018-09" db="EMBL/GenBank/DDBJ databases">
        <title>Genomic Encyclopedia of Archaeal and Bacterial Type Strains, Phase II (KMG-II): from individual species to whole genera.</title>
        <authorList>
            <person name="Goeker M."/>
        </authorList>
    </citation>
    <scope>NUCLEOTIDE SEQUENCE [LARGE SCALE GENOMIC DNA]</scope>
    <source>
        <strain evidence="2 3">DSM 17008</strain>
    </source>
</reference>
<dbReference type="OrthoDB" id="3171527at2"/>
<sequence length="463" mass="50715">MDTVNKWPERISISRGYLLLTLTVLFILFSFTGWPGEQVLMVLTGGLILYSLPFMAFFPKIMTSILLITGHLVFFAQDLGFSYWRESLIENLPLVALFVSVPLFAYPLKNGGYVEYISIIAHRFLKTPVKIFSNIVILTSILSSFMNLGSVRISFELFHSEIEKNPKFYTKAISQGFTLAMCWSPYFAGVAIVLSMLGLPIFPFIFWGLLLVLIGTAVSVLLIMKQPPETEELAAAMDKEMQAARAATITAGKGIELLVIFAGMFAGIFILERLLDVNLVILISVIAIAYPILWSVCINKVQAFGRSLQHYKNTILPNIHNEAVLFIAAAFFAKMVETTPVSPFIASFFASINQLSPLLVIVMTIGVIVLLGAGGIHQILTVSLIGASVSTADLTISVEAFALALMAGWSLSTVVSPVAALNLTLGTLLHRSPFKVGMWNLPYVLVTGAFVSVVIYGISYLTM</sequence>
<keyword evidence="3" id="KW-1185">Reference proteome</keyword>
<gene>
    <name evidence="2" type="ORF">ATL39_0499</name>
</gene>
<dbReference type="RefSeq" id="WP_120191695.1">
    <property type="nucleotide sequence ID" value="NZ_RAPK01000006.1"/>
</dbReference>
<keyword evidence="1" id="KW-0812">Transmembrane</keyword>
<feature type="transmembrane region" description="Helical" evidence="1">
    <location>
        <begin position="441"/>
        <end position="461"/>
    </location>
</feature>
<name>A0A419V843_9BACL</name>
<dbReference type="EMBL" id="RAPK01000006">
    <property type="protein sequence ID" value="RKD76284.1"/>
    <property type="molecule type" value="Genomic_DNA"/>
</dbReference>
<organism evidence="2 3">
    <name type="scientific">Sinobaca qinghaiensis</name>
    <dbReference type="NCBI Taxonomy" id="342944"/>
    <lineage>
        <taxon>Bacteria</taxon>
        <taxon>Bacillati</taxon>
        <taxon>Bacillota</taxon>
        <taxon>Bacilli</taxon>
        <taxon>Bacillales</taxon>
        <taxon>Sporolactobacillaceae</taxon>
        <taxon>Sinobaca</taxon>
    </lineage>
</organism>
<evidence type="ECO:0000313" key="2">
    <source>
        <dbReference type="EMBL" id="RKD76284.1"/>
    </source>
</evidence>
<comment type="caution">
    <text evidence="2">The sequence shown here is derived from an EMBL/GenBank/DDBJ whole genome shotgun (WGS) entry which is preliminary data.</text>
</comment>
<feature type="transmembrane region" description="Helical" evidence="1">
    <location>
        <begin position="356"/>
        <end position="380"/>
    </location>
</feature>
<feature type="transmembrane region" description="Helical" evidence="1">
    <location>
        <begin position="400"/>
        <end position="421"/>
    </location>
</feature>
<keyword evidence="1" id="KW-1133">Transmembrane helix</keyword>
<protein>
    <submittedName>
        <fullName evidence="2">Uncharacterized protein</fullName>
    </submittedName>
</protein>
<feature type="transmembrane region" description="Helical" evidence="1">
    <location>
        <begin position="245"/>
        <end position="271"/>
    </location>
</feature>
<feature type="transmembrane region" description="Helical" evidence="1">
    <location>
        <begin position="277"/>
        <end position="298"/>
    </location>
</feature>
<feature type="transmembrane region" description="Helical" evidence="1">
    <location>
        <begin position="176"/>
        <end position="198"/>
    </location>
</feature>
<evidence type="ECO:0000256" key="1">
    <source>
        <dbReference type="SAM" id="Phobius"/>
    </source>
</evidence>
<feature type="transmembrane region" description="Helical" evidence="1">
    <location>
        <begin position="88"/>
        <end position="108"/>
    </location>
</feature>
<accession>A0A419V843</accession>
<keyword evidence="1" id="KW-0472">Membrane</keyword>
<feature type="transmembrane region" description="Helical" evidence="1">
    <location>
        <begin position="131"/>
        <end position="155"/>
    </location>
</feature>